<name>A0A3P7MA74_DIBLA</name>
<reference evidence="2 3" key="1">
    <citation type="submission" date="2018-11" db="EMBL/GenBank/DDBJ databases">
        <authorList>
            <consortium name="Pathogen Informatics"/>
        </authorList>
    </citation>
    <scope>NUCLEOTIDE SEQUENCE [LARGE SCALE GENOMIC DNA]</scope>
</reference>
<organism evidence="2 3">
    <name type="scientific">Dibothriocephalus latus</name>
    <name type="common">Fish tapeworm</name>
    <name type="synonym">Diphyllobothrium latum</name>
    <dbReference type="NCBI Taxonomy" id="60516"/>
    <lineage>
        <taxon>Eukaryota</taxon>
        <taxon>Metazoa</taxon>
        <taxon>Spiralia</taxon>
        <taxon>Lophotrochozoa</taxon>
        <taxon>Platyhelminthes</taxon>
        <taxon>Cestoda</taxon>
        <taxon>Eucestoda</taxon>
        <taxon>Diphyllobothriidea</taxon>
        <taxon>Diphyllobothriidae</taxon>
        <taxon>Dibothriocephalus</taxon>
    </lineage>
</organism>
<feature type="region of interest" description="Disordered" evidence="1">
    <location>
        <begin position="121"/>
        <end position="162"/>
    </location>
</feature>
<feature type="compositionally biased region" description="Low complexity" evidence="1">
    <location>
        <begin position="144"/>
        <end position="153"/>
    </location>
</feature>
<protein>
    <recommendedName>
        <fullName evidence="4">Reverse transcriptase domain-containing protein</fullName>
    </recommendedName>
</protein>
<proteinExistence type="predicted"/>
<evidence type="ECO:0000256" key="1">
    <source>
        <dbReference type="SAM" id="MobiDB-lite"/>
    </source>
</evidence>
<dbReference type="OrthoDB" id="10070415at2759"/>
<dbReference type="EMBL" id="UYRU01060552">
    <property type="protein sequence ID" value="VDN14841.1"/>
    <property type="molecule type" value="Genomic_DNA"/>
</dbReference>
<evidence type="ECO:0008006" key="4">
    <source>
        <dbReference type="Google" id="ProtNLM"/>
    </source>
</evidence>
<accession>A0A3P7MA74</accession>
<sequence>MLTHTRFSHMDQTRTFNTVNRDGIWKIIHVVRRLHNRMTARVTDHETVSEAVAVINRVKQAYVPDLILFNLMASALLMDAYIDEPLESALTNRPSVADRLPKPKELLANLQCRQYTTPRFSPFHVNQSHPPSPLSHPPRWHDYPLPLSQQSPSLTPPPPAAM</sequence>
<dbReference type="Proteomes" id="UP000281553">
    <property type="component" value="Unassembled WGS sequence"/>
</dbReference>
<gene>
    <name evidence="2" type="ORF">DILT_LOCUS10672</name>
</gene>
<keyword evidence="3" id="KW-1185">Reference proteome</keyword>
<evidence type="ECO:0000313" key="2">
    <source>
        <dbReference type="EMBL" id="VDN14841.1"/>
    </source>
</evidence>
<evidence type="ECO:0000313" key="3">
    <source>
        <dbReference type="Proteomes" id="UP000281553"/>
    </source>
</evidence>
<dbReference type="AlphaFoldDB" id="A0A3P7MA74"/>